<sequence length="282" mass="31321">MKISLPQSEDRWSASSAQRWASFPLPPVEGGQSPHTLEDLGTDGSWITAWKTTGVLGKQAIIQLLANIVMSDHGRELARNVDIDRDGCKAVLLELLSATEEESVKPSVPELKAWGLYQLSILSALMMCHIPPLPLLSSALQLKYRRSSCKEPGNTRESWNSEPQTRRLAVVYAARVFGSIRDHPCTHFSSPVFLFRATLLLWIYDVLCTPQQQQDSASAPSRSPTVILGIPDTNTVDQVRKAKDSEQLMHMMPTPALQRFVLVDGVQGKQRWGGNYQKPCTS</sequence>
<evidence type="ECO:0000313" key="1">
    <source>
        <dbReference type="EMBL" id="KAF7182455.1"/>
    </source>
</evidence>
<comment type="caution">
    <text evidence="1">The sequence shown here is derived from an EMBL/GenBank/DDBJ whole genome shotgun (WGS) entry which is preliminary data.</text>
</comment>
<accession>A0A8H6V932</accession>
<dbReference type="AlphaFoldDB" id="A0A8H6V932"/>
<dbReference type="EMBL" id="JACBAG010001777">
    <property type="protein sequence ID" value="KAF7182455.1"/>
    <property type="molecule type" value="Genomic_DNA"/>
</dbReference>
<keyword evidence="2" id="KW-1185">Reference proteome</keyword>
<protein>
    <submittedName>
        <fullName evidence="1">Uncharacterized protein</fullName>
    </submittedName>
</protein>
<dbReference type="Proteomes" id="UP000641853">
    <property type="component" value="Unassembled WGS sequence"/>
</dbReference>
<organism evidence="1 2">
    <name type="scientific">Aspergillus felis</name>
    <dbReference type="NCBI Taxonomy" id="1287682"/>
    <lineage>
        <taxon>Eukaryota</taxon>
        <taxon>Fungi</taxon>
        <taxon>Dikarya</taxon>
        <taxon>Ascomycota</taxon>
        <taxon>Pezizomycotina</taxon>
        <taxon>Eurotiomycetes</taxon>
        <taxon>Eurotiomycetidae</taxon>
        <taxon>Eurotiales</taxon>
        <taxon>Aspergillaceae</taxon>
        <taxon>Aspergillus</taxon>
        <taxon>Aspergillus subgen. Fumigati</taxon>
    </lineage>
</organism>
<evidence type="ECO:0000313" key="2">
    <source>
        <dbReference type="Proteomes" id="UP000641853"/>
    </source>
</evidence>
<gene>
    <name evidence="1" type="ORF">CNMCM7691_002025</name>
</gene>
<reference evidence="1" key="1">
    <citation type="submission" date="2020-06" db="EMBL/GenBank/DDBJ databases">
        <title>Draft genome sequences of strains closely related to Aspergillus parafelis and Aspergillus hiratsukae.</title>
        <authorList>
            <person name="Dos Santos R.A.C."/>
            <person name="Rivero-Menendez O."/>
            <person name="Steenwyk J.L."/>
            <person name="Mead M.E."/>
            <person name="Goldman G.H."/>
            <person name="Alastruey-Izquierdo A."/>
            <person name="Rokas A."/>
        </authorList>
    </citation>
    <scope>NUCLEOTIDE SEQUENCE</scope>
    <source>
        <strain evidence="1">CNM-CM7691</strain>
    </source>
</reference>
<proteinExistence type="predicted"/>
<name>A0A8H6V932_9EURO</name>